<evidence type="ECO:0000313" key="1">
    <source>
        <dbReference type="EMBL" id="KAK8200727.1"/>
    </source>
</evidence>
<reference evidence="1" key="1">
    <citation type="submission" date="2024-02" db="EMBL/GenBank/DDBJ databases">
        <title>Metagenome Assembled Genome of Zalaria obscura JY119.</title>
        <authorList>
            <person name="Vighnesh L."/>
            <person name="Jagadeeshwari U."/>
            <person name="Venkata Ramana C."/>
            <person name="Sasikala C."/>
        </authorList>
    </citation>
    <scope>NUCLEOTIDE SEQUENCE</scope>
    <source>
        <strain evidence="1">JY119</strain>
    </source>
</reference>
<organism evidence="1 2">
    <name type="scientific">Zalaria obscura</name>
    <dbReference type="NCBI Taxonomy" id="2024903"/>
    <lineage>
        <taxon>Eukaryota</taxon>
        <taxon>Fungi</taxon>
        <taxon>Dikarya</taxon>
        <taxon>Ascomycota</taxon>
        <taxon>Pezizomycotina</taxon>
        <taxon>Dothideomycetes</taxon>
        <taxon>Dothideomycetidae</taxon>
        <taxon>Dothideales</taxon>
        <taxon>Zalariaceae</taxon>
        <taxon>Zalaria</taxon>
    </lineage>
</organism>
<evidence type="ECO:0000313" key="2">
    <source>
        <dbReference type="Proteomes" id="UP001320706"/>
    </source>
</evidence>
<dbReference type="Proteomes" id="UP001320706">
    <property type="component" value="Unassembled WGS sequence"/>
</dbReference>
<accession>A0ACC3SB52</accession>
<gene>
    <name evidence="1" type="ORF">M8818_006042</name>
</gene>
<dbReference type="EMBL" id="JAMKPW020000038">
    <property type="protein sequence ID" value="KAK8200727.1"/>
    <property type="molecule type" value="Genomic_DNA"/>
</dbReference>
<name>A0ACC3SB52_9PEZI</name>
<keyword evidence="2" id="KW-1185">Reference proteome</keyword>
<comment type="caution">
    <text evidence="1">The sequence shown here is derived from an EMBL/GenBank/DDBJ whole genome shotgun (WGS) entry which is preliminary data.</text>
</comment>
<sequence>MFQCEYTCSCSLDVAMTGRTALISSIERHTQGQHDRVCTRGTPKSTSPVMPGSKTTSRMFRSPVSNTRQTAGLTVRHRVHGASFPALPKKGNLSRISARHIMGIPHGDSATPRQRVSMSHSEPS</sequence>
<proteinExistence type="predicted"/>
<protein>
    <submittedName>
        <fullName evidence="1">Uncharacterized protein</fullName>
    </submittedName>
</protein>